<feature type="transmembrane region" description="Helical" evidence="7">
    <location>
        <begin position="93"/>
        <end position="119"/>
    </location>
</feature>
<keyword evidence="6 7" id="KW-0472">Membrane</keyword>
<dbReference type="EMBL" id="WHOC01000058">
    <property type="protein sequence ID" value="NOU86302.1"/>
    <property type="molecule type" value="Genomic_DNA"/>
</dbReference>
<evidence type="ECO:0000256" key="2">
    <source>
        <dbReference type="ARBA" id="ARBA00022448"/>
    </source>
</evidence>
<evidence type="ECO:0000256" key="1">
    <source>
        <dbReference type="ARBA" id="ARBA00004651"/>
    </source>
</evidence>
<comment type="similarity">
    <text evidence="7">Belongs to the binding-protein-dependent transport system permease family.</text>
</comment>
<evidence type="ECO:0000256" key="4">
    <source>
        <dbReference type="ARBA" id="ARBA00022692"/>
    </source>
</evidence>
<comment type="subcellular location">
    <subcellularLocation>
        <location evidence="1 7">Cell membrane</location>
        <topology evidence="1 7">Multi-pass membrane protein</topology>
    </subcellularLocation>
</comment>
<feature type="transmembrane region" description="Helical" evidence="7">
    <location>
        <begin position="177"/>
        <end position="202"/>
    </location>
</feature>
<feature type="transmembrane region" description="Helical" evidence="7">
    <location>
        <begin position="34"/>
        <end position="57"/>
    </location>
</feature>
<dbReference type="PANTHER" id="PTHR43227">
    <property type="entry name" value="BLL4140 PROTEIN"/>
    <property type="match status" value="1"/>
</dbReference>
<name>A0ABX1YZ94_9BACL</name>
<dbReference type="CDD" id="cd06261">
    <property type="entry name" value="TM_PBP2"/>
    <property type="match status" value="1"/>
</dbReference>
<dbReference type="Gene3D" id="1.10.3720.10">
    <property type="entry name" value="MetI-like"/>
    <property type="match status" value="1"/>
</dbReference>
<reference evidence="9 10" key="1">
    <citation type="submission" date="2019-10" db="EMBL/GenBank/DDBJ databases">
        <title>Description of Paenibacillus choica sp. nov.</title>
        <authorList>
            <person name="Carlier A."/>
            <person name="Qi S."/>
        </authorList>
    </citation>
    <scope>NUCLEOTIDE SEQUENCE [LARGE SCALE GENOMIC DNA]</scope>
    <source>
        <strain evidence="9 10">LMG 31460</strain>
    </source>
</reference>
<keyword evidence="2 7" id="KW-0813">Transport</keyword>
<sequence>MDTEVIKTSKLFIKQNSKEHGYKKKLKLILRYKYMYFMLIPLLIWYLIFCYVPMYGITMAFQDFSMSKGFFHSPFVGLKHFKELFGEEDFWRAFWNTVIIAIYRILTQFPIPIVIALLLNEVRHRKFRKAVQTIIYLPHFISWVIVASIFITFFSPETGILAAIFKDGATDMLTNPAAFRPVLILTDIWKEAGFATVIYVAAMASINPEHYEAGVMDGAGRWSLVWNVTIPGIRNVILIMFILIIGKVLTWGFDQVYNFYNPMVYSTGDILDTYIFRTALGDNKFSFAAAAGLLKSVICAVLLIVSNRIVKAFGQEGIY</sequence>
<proteinExistence type="inferred from homology"/>
<gene>
    <name evidence="9" type="ORF">GC102_11020</name>
</gene>
<dbReference type="InterPro" id="IPR000515">
    <property type="entry name" value="MetI-like"/>
</dbReference>
<keyword evidence="3" id="KW-1003">Cell membrane</keyword>
<accession>A0ABX1YZ94</accession>
<dbReference type="PANTHER" id="PTHR43227:SF11">
    <property type="entry name" value="BLL4140 PROTEIN"/>
    <property type="match status" value="1"/>
</dbReference>
<dbReference type="InterPro" id="IPR035906">
    <property type="entry name" value="MetI-like_sf"/>
</dbReference>
<protein>
    <submittedName>
        <fullName evidence="9">ABC transporter permease subunit</fullName>
    </submittedName>
</protein>
<feature type="domain" description="ABC transmembrane type-1" evidence="8">
    <location>
        <begin position="94"/>
        <end position="306"/>
    </location>
</feature>
<dbReference type="PROSITE" id="PS50928">
    <property type="entry name" value="ABC_TM1"/>
    <property type="match status" value="1"/>
</dbReference>
<feature type="transmembrane region" description="Helical" evidence="7">
    <location>
        <begin position="285"/>
        <end position="305"/>
    </location>
</feature>
<evidence type="ECO:0000256" key="5">
    <source>
        <dbReference type="ARBA" id="ARBA00022989"/>
    </source>
</evidence>
<dbReference type="Proteomes" id="UP000658690">
    <property type="component" value="Unassembled WGS sequence"/>
</dbReference>
<organism evidence="9 10">
    <name type="scientific">Paenibacillus germinis</name>
    <dbReference type="NCBI Taxonomy" id="2654979"/>
    <lineage>
        <taxon>Bacteria</taxon>
        <taxon>Bacillati</taxon>
        <taxon>Bacillota</taxon>
        <taxon>Bacilli</taxon>
        <taxon>Bacillales</taxon>
        <taxon>Paenibacillaceae</taxon>
        <taxon>Paenibacillus</taxon>
    </lineage>
</organism>
<evidence type="ECO:0000313" key="10">
    <source>
        <dbReference type="Proteomes" id="UP000658690"/>
    </source>
</evidence>
<evidence type="ECO:0000256" key="7">
    <source>
        <dbReference type="RuleBase" id="RU363032"/>
    </source>
</evidence>
<feature type="transmembrane region" description="Helical" evidence="7">
    <location>
        <begin position="140"/>
        <end position="165"/>
    </location>
</feature>
<dbReference type="SUPFAM" id="SSF161098">
    <property type="entry name" value="MetI-like"/>
    <property type="match status" value="1"/>
</dbReference>
<dbReference type="InterPro" id="IPR050809">
    <property type="entry name" value="UgpAE/MalFG_permease"/>
</dbReference>
<comment type="caution">
    <text evidence="9">The sequence shown here is derived from an EMBL/GenBank/DDBJ whole genome shotgun (WGS) entry which is preliminary data.</text>
</comment>
<evidence type="ECO:0000313" key="9">
    <source>
        <dbReference type="EMBL" id="NOU86302.1"/>
    </source>
</evidence>
<keyword evidence="10" id="KW-1185">Reference proteome</keyword>
<dbReference type="Pfam" id="PF00528">
    <property type="entry name" value="BPD_transp_1"/>
    <property type="match status" value="1"/>
</dbReference>
<evidence type="ECO:0000259" key="8">
    <source>
        <dbReference type="PROSITE" id="PS50928"/>
    </source>
</evidence>
<keyword evidence="5 7" id="KW-1133">Transmembrane helix</keyword>
<keyword evidence="4 7" id="KW-0812">Transmembrane</keyword>
<evidence type="ECO:0000256" key="6">
    <source>
        <dbReference type="ARBA" id="ARBA00023136"/>
    </source>
</evidence>
<evidence type="ECO:0000256" key="3">
    <source>
        <dbReference type="ARBA" id="ARBA00022475"/>
    </source>
</evidence>